<keyword evidence="2" id="KW-1185">Reference proteome</keyword>
<organism evidence="1 2">
    <name type="scientific">Candidatus Venteria ishoeyi</name>
    <dbReference type="NCBI Taxonomy" id="1899563"/>
    <lineage>
        <taxon>Bacteria</taxon>
        <taxon>Pseudomonadati</taxon>
        <taxon>Pseudomonadota</taxon>
        <taxon>Gammaproteobacteria</taxon>
        <taxon>Thiotrichales</taxon>
        <taxon>Thiotrichaceae</taxon>
        <taxon>Venteria</taxon>
    </lineage>
</organism>
<dbReference type="RefSeq" id="WP_103921655.1">
    <property type="nucleotide sequence ID" value="NZ_FMSV02000543.1"/>
</dbReference>
<dbReference type="OrthoDB" id="5625241at2"/>
<protein>
    <submittedName>
        <fullName evidence="1">Uncharacterized protein</fullName>
    </submittedName>
</protein>
<accession>A0A1H6FDB9</accession>
<dbReference type="Proteomes" id="UP000236724">
    <property type="component" value="Unassembled WGS sequence"/>
</dbReference>
<name>A0A1H6FDB9_9GAMM</name>
<proteinExistence type="predicted"/>
<dbReference type="AlphaFoldDB" id="A0A1H6FDB9"/>
<sequence length="126" mass="14919">MLYEILQVKQVKGEPLRRWFMDQEFDLMLWLDETHVRIIGFQLVYNKTREARVITWQHDKGCSHDRMDDGENRPGRYKSSPILLPDGVFRAKYLIESFRQAAGNLTANDVNFVCKKLKLCEQNLSR</sequence>
<dbReference type="EMBL" id="FMSV02000543">
    <property type="protein sequence ID" value="SEH08072.1"/>
    <property type="molecule type" value="Genomic_DNA"/>
</dbReference>
<reference evidence="1 2" key="1">
    <citation type="submission" date="2016-10" db="EMBL/GenBank/DDBJ databases">
        <authorList>
            <person name="de Groot N.N."/>
        </authorList>
    </citation>
    <scope>NUCLEOTIDE SEQUENCE [LARGE SCALE GENOMIC DNA]</scope>
    <source>
        <strain evidence="1">MBHS1</strain>
    </source>
</reference>
<evidence type="ECO:0000313" key="2">
    <source>
        <dbReference type="Proteomes" id="UP000236724"/>
    </source>
</evidence>
<evidence type="ECO:0000313" key="1">
    <source>
        <dbReference type="EMBL" id="SEH08072.1"/>
    </source>
</evidence>
<gene>
    <name evidence="1" type="ORF">MBHS_03960</name>
</gene>